<dbReference type="Gene3D" id="3.30.1240.10">
    <property type="match status" value="1"/>
</dbReference>
<dbReference type="EMBL" id="QUNG01000004">
    <property type="protein sequence ID" value="REG84424.1"/>
    <property type="molecule type" value="Genomic_DNA"/>
</dbReference>
<comment type="caution">
    <text evidence="1">The sequence shown here is derived from an EMBL/GenBank/DDBJ whole genome shotgun (WGS) entry which is preliminary data.</text>
</comment>
<dbReference type="InterPro" id="IPR000150">
    <property type="entry name" value="Cof"/>
</dbReference>
<dbReference type="PANTHER" id="PTHR10000:SF58">
    <property type="entry name" value="PYRIDOXAL PHOSPHATE PHOSPHATASE YBHA"/>
    <property type="match status" value="1"/>
</dbReference>
<dbReference type="PANTHER" id="PTHR10000">
    <property type="entry name" value="PHOSPHOSERINE PHOSPHATASE"/>
    <property type="match status" value="1"/>
</dbReference>
<reference evidence="1 2" key="1">
    <citation type="submission" date="2018-08" db="EMBL/GenBank/DDBJ databases">
        <title>Genomic Encyclopedia of Type Strains, Phase III (KMG-III): the genomes of soil and plant-associated and newly described type strains.</title>
        <authorList>
            <person name="Whitman W."/>
        </authorList>
    </citation>
    <scope>NUCLEOTIDE SEQUENCE [LARGE SCALE GENOMIC DNA]</scope>
    <source>
        <strain evidence="1 2">CECT 7375</strain>
    </source>
</reference>
<dbReference type="CDD" id="cd07516">
    <property type="entry name" value="HAD_Pase"/>
    <property type="match status" value="1"/>
</dbReference>
<dbReference type="InterPro" id="IPR036412">
    <property type="entry name" value="HAD-like_sf"/>
</dbReference>
<dbReference type="NCBIfam" id="TIGR00099">
    <property type="entry name" value="Cof-subfamily"/>
    <property type="match status" value="1"/>
</dbReference>
<dbReference type="OrthoDB" id="9781413at2"/>
<proteinExistence type="predicted"/>
<dbReference type="Pfam" id="PF08282">
    <property type="entry name" value="Hydrolase_3"/>
    <property type="match status" value="1"/>
</dbReference>
<sequence length="283" mass="31364">MYQLLALDLDGTSLKSDFTISPVLVDTVRVLSRSIPVLIVTGRHHTAAGPYYRELGLTTPAICCNGTYVYDYHQRAVLHHNAIEKSKAVQFLQLAEARHLKIVVYLQDAMLYSSERPVMHVARLAQWAEGFAGEVKPIIRQVDDFATEVDAAKHIWKFVVEGDEVDEFAQLPFIREHFTGEKSWSNRIDFASIGNTKGSALAELIKQKGIAAENVVAVGDHHNDISMLKMVGMGVAMKNADAGLKGHAKIITRNDNDNDHGVAELLYTLFPEYLKSSHPLGGQ</sequence>
<dbReference type="GO" id="GO:0016791">
    <property type="term" value="F:phosphatase activity"/>
    <property type="evidence" value="ECO:0007669"/>
    <property type="project" value="TreeGrafter"/>
</dbReference>
<keyword evidence="2" id="KW-1185">Reference proteome</keyword>
<name>A0A3E0DNK0_9GAMM</name>
<dbReference type="GO" id="GO:0005829">
    <property type="term" value="C:cytosol"/>
    <property type="evidence" value="ECO:0007669"/>
    <property type="project" value="TreeGrafter"/>
</dbReference>
<dbReference type="SUPFAM" id="SSF56784">
    <property type="entry name" value="HAD-like"/>
    <property type="match status" value="1"/>
</dbReference>
<dbReference type="InterPro" id="IPR023214">
    <property type="entry name" value="HAD_sf"/>
</dbReference>
<dbReference type="InterPro" id="IPR006379">
    <property type="entry name" value="HAD-SF_hydro_IIB"/>
</dbReference>
<accession>A0A3E0DNK0</accession>
<dbReference type="GO" id="GO:0000287">
    <property type="term" value="F:magnesium ion binding"/>
    <property type="evidence" value="ECO:0007669"/>
    <property type="project" value="TreeGrafter"/>
</dbReference>
<gene>
    <name evidence="1" type="ORF">DFP81_104308</name>
</gene>
<dbReference type="Gene3D" id="3.40.50.1000">
    <property type="entry name" value="HAD superfamily/HAD-like"/>
    <property type="match status" value="1"/>
</dbReference>
<evidence type="ECO:0000313" key="2">
    <source>
        <dbReference type="Proteomes" id="UP000256542"/>
    </source>
</evidence>
<evidence type="ECO:0000313" key="1">
    <source>
        <dbReference type="EMBL" id="REG84424.1"/>
    </source>
</evidence>
<evidence type="ECO:0008006" key="3">
    <source>
        <dbReference type="Google" id="ProtNLM"/>
    </source>
</evidence>
<dbReference type="Proteomes" id="UP000256542">
    <property type="component" value="Unassembled WGS sequence"/>
</dbReference>
<dbReference type="NCBIfam" id="TIGR01484">
    <property type="entry name" value="HAD-SF-IIB"/>
    <property type="match status" value="1"/>
</dbReference>
<protein>
    <recommendedName>
        <fullName evidence="3">Cof subfamily protein (Haloacid dehalogenase superfamily)/HAD superfamily hydrolase (TIGR01484 family)</fullName>
    </recommendedName>
</protein>
<organism evidence="1 2">
    <name type="scientific">Marinomonas pollencensis</name>
    <dbReference type="NCBI Taxonomy" id="491954"/>
    <lineage>
        <taxon>Bacteria</taxon>
        <taxon>Pseudomonadati</taxon>
        <taxon>Pseudomonadota</taxon>
        <taxon>Gammaproteobacteria</taxon>
        <taxon>Oceanospirillales</taxon>
        <taxon>Oceanospirillaceae</taxon>
        <taxon>Marinomonas</taxon>
    </lineage>
</organism>
<dbReference type="RefSeq" id="WP_115897316.1">
    <property type="nucleotide sequence ID" value="NZ_QUNG01000004.1"/>
</dbReference>
<dbReference type="AlphaFoldDB" id="A0A3E0DNK0"/>